<reference evidence="1" key="1">
    <citation type="journal article" date="2022" name="bioRxiv">
        <title>Population genetic analysis of Ophidiomyces ophidiicola, the causative agent of snake fungal disease, indicates recent introductions to the USA.</title>
        <authorList>
            <person name="Ladner J.T."/>
            <person name="Palmer J.M."/>
            <person name="Ettinger C.L."/>
            <person name="Stajich J.E."/>
            <person name="Farrell T.M."/>
            <person name="Glorioso B.M."/>
            <person name="Lawson B."/>
            <person name="Price S.J."/>
            <person name="Stengle A.G."/>
            <person name="Grear D.A."/>
            <person name="Lorch J.M."/>
        </authorList>
    </citation>
    <scope>NUCLEOTIDE SEQUENCE</scope>
    <source>
        <strain evidence="1">NWHC 24266-5</strain>
    </source>
</reference>
<proteinExistence type="predicted"/>
<evidence type="ECO:0000313" key="1">
    <source>
        <dbReference type="EMBL" id="KAI2385312.1"/>
    </source>
</evidence>
<protein>
    <submittedName>
        <fullName evidence="1">Uncharacterized protein</fullName>
    </submittedName>
</protein>
<gene>
    <name evidence="1" type="ORF">LOY88_004158</name>
</gene>
<organism evidence="1">
    <name type="scientific">Ophidiomyces ophidiicola</name>
    <dbReference type="NCBI Taxonomy" id="1387563"/>
    <lineage>
        <taxon>Eukaryota</taxon>
        <taxon>Fungi</taxon>
        <taxon>Dikarya</taxon>
        <taxon>Ascomycota</taxon>
        <taxon>Pezizomycotina</taxon>
        <taxon>Eurotiomycetes</taxon>
        <taxon>Eurotiomycetidae</taxon>
        <taxon>Onygenales</taxon>
        <taxon>Onygenaceae</taxon>
        <taxon>Ophidiomyces</taxon>
    </lineage>
</organism>
<accession>A0ACB8UV30</accession>
<name>A0ACB8UV30_9EURO</name>
<comment type="caution">
    <text evidence="1">The sequence shown here is derived from an EMBL/GenBank/DDBJ whole genome shotgun (WGS) entry which is preliminary data.</text>
</comment>
<sequence>MVKENQIAVGEYLFRRLHQLGIRHVVGVPGDFNLNLLDHIYNVPDMRWVGTCNELNAAYAADGYARTRGIPGAVVTTYGVGELSAINGIAGAFSEYVPVIHIVGNTSRFMQQNHVRIHHTLWMDNWDQTTYQKMSEPVRSDAAFLTDPAAAPAQIDRVIETCVKTRLPVYLFIPVEVPDLMTDSSRLSTPLNLEIRNEGKDEQENEVVSEIIRTIDQASNPGVIVDALVQRHALVDETKELIDAINAPVYITPMGKSIINESDPRFAGLYAGIVSNSNTKLQAESHDAILHIGNFPISGNTGGFSTDLPEDKLIKLHPSYCSVGSKVWKDLDFRPVVKKLLQKLKNEPLKRRADPLPKLQEASEGAQVDDSCTDALDHRRFWGRLSKYLQPDDFVIAEVGTAQFGSLDLKLPDNCKYYSQLYYSCIGFTVPALLGTLLARKEMGAKGRVILLVGDGSLQMTVQEFGTIVREGLTPTLFVINNAGYSIERLIHGPMQQYNDISTQWNYQKMLTFFGAPEAPNYVARTYAELATVLTDEQFKKGDRIQLLEVFFDMLDSPWNLTALLELKEKRLQAAAEPATAKEN</sequence>
<dbReference type="EMBL" id="JALBCA010000060">
    <property type="protein sequence ID" value="KAI2385312.1"/>
    <property type="molecule type" value="Genomic_DNA"/>
</dbReference>